<accession>A0A2P2JKK6</accession>
<evidence type="ECO:0000313" key="1">
    <source>
        <dbReference type="EMBL" id="MBW93968.1"/>
    </source>
</evidence>
<sequence>MMDGENLAEKVANFLLSEAKILRTKDNTSIIFLGFDSKSSKSCRLAS</sequence>
<protein>
    <submittedName>
        <fullName evidence="1">Uncharacterized protein</fullName>
    </submittedName>
</protein>
<dbReference type="EMBL" id="GGEC01013485">
    <property type="protein sequence ID" value="MBW93968.1"/>
    <property type="molecule type" value="Transcribed_RNA"/>
</dbReference>
<dbReference type="AlphaFoldDB" id="A0A2P2JKK6"/>
<reference evidence="1" key="1">
    <citation type="submission" date="2018-02" db="EMBL/GenBank/DDBJ databases">
        <title>Rhizophora mucronata_Transcriptome.</title>
        <authorList>
            <person name="Meera S.P."/>
            <person name="Sreeshan A."/>
            <person name="Augustine A."/>
        </authorList>
    </citation>
    <scope>NUCLEOTIDE SEQUENCE</scope>
    <source>
        <tissue evidence="1">Leaf</tissue>
    </source>
</reference>
<proteinExistence type="predicted"/>
<organism evidence="1">
    <name type="scientific">Rhizophora mucronata</name>
    <name type="common">Asiatic mangrove</name>
    <dbReference type="NCBI Taxonomy" id="61149"/>
    <lineage>
        <taxon>Eukaryota</taxon>
        <taxon>Viridiplantae</taxon>
        <taxon>Streptophyta</taxon>
        <taxon>Embryophyta</taxon>
        <taxon>Tracheophyta</taxon>
        <taxon>Spermatophyta</taxon>
        <taxon>Magnoliopsida</taxon>
        <taxon>eudicotyledons</taxon>
        <taxon>Gunneridae</taxon>
        <taxon>Pentapetalae</taxon>
        <taxon>rosids</taxon>
        <taxon>fabids</taxon>
        <taxon>Malpighiales</taxon>
        <taxon>Rhizophoraceae</taxon>
        <taxon>Rhizophora</taxon>
    </lineage>
</organism>
<name>A0A2P2JKK6_RHIMU</name>